<reference evidence="2 3" key="1">
    <citation type="submission" date="2018-05" db="EMBL/GenBank/DDBJ databases">
        <title>Rhodohalobacter halophilus gen. nov., sp. nov., a moderately halophilic member of the family Balneolaceae.</title>
        <authorList>
            <person name="Liu Z.-W."/>
        </authorList>
    </citation>
    <scope>NUCLEOTIDE SEQUENCE [LARGE SCALE GENOMIC DNA]</scope>
    <source>
        <strain evidence="2 3">8A47</strain>
    </source>
</reference>
<keyword evidence="3" id="KW-1185">Reference proteome</keyword>
<dbReference type="Gene3D" id="3.40.50.20">
    <property type="match status" value="1"/>
</dbReference>
<comment type="caution">
    <text evidence="2">The sequence shown here is derived from an EMBL/GenBank/DDBJ whole genome shotgun (WGS) entry which is preliminary data.</text>
</comment>
<dbReference type="SUPFAM" id="SSF56059">
    <property type="entry name" value="Glutathione synthetase ATP-binding domain-like"/>
    <property type="match status" value="1"/>
</dbReference>
<protein>
    <recommendedName>
        <fullName evidence="1">ATP-grasp fold RimK-type domain-containing protein</fullName>
    </recommendedName>
</protein>
<dbReference type="InterPro" id="IPR053191">
    <property type="entry name" value="DcsG_Biosynth_Enzyme"/>
</dbReference>
<dbReference type="Gene3D" id="3.30.470.20">
    <property type="entry name" value="ATP-grasp fold, B domain"/>
    <property type="match status" value="1"/>
</dbReference>
<dbReference type="OrthoDB" id="3373978at2"/>
<dbReference type="PANTHER" id="PTHR39217">
    <property type="match status" value="1"/>
</dbReference>
<name>A0A316TVG3_9BACT</name>
<evidence type="ECO:0000313" key="2">
    <source>
        <dbReference type="EMBL" id="PWN07299.1"/>
    </source>
</evidence>
<proteinExistence type="predicted"/>
<dbReference type="InterPro" id="IPR013651">
    <property type="entry name" value="ATP-grasp_RimK-type"/>
</dbReference>
<gene>
    <name evidence="2" type="ORF">DDZ15_03255</name>
</gene>
<dbReference type="EMBL" id="QGGB01000003">
    <property type="protein sequence ID" value="PWN07299.1"/>
    <property type="molecule type" value="Genomic_DNA"/>
</dbReference>
<dbReference type="PANTHER" id="PTHR39217:SF1">
    <property type="entry name" value="GLUTATHIONE SYNTHETASE"/>
    <property type="match status" value="1"/>
</dbReference>
<dbReference type="RefSeq" id="WP_109644850.1">
    <property type="nucleotide sequence ID" value="NZ_QGGB01000003.1"/>
</dbReference>
<dbReference type="AlphaFoldDB" id="A0A316TVG3"/>
<evidence type="ECO:0000313" key="3">
    <source>
        <dbReference type="Proteomes" id="UP000245533"/>
    </source>
</evidence>
<dbReference type="InterPro" id="IPR013815">
    <property type="entry name" value="ATP_grasp_subdomain_1"/>
</dbReference>
<sequence length="309" mass="35526">MTTQDSDIALLTSSAYKVSHAAEGDWYLANILKEDQLLQEALKERGITSVRVDWADPEVDWESFKCVVFRTTWDYFERFREFTLWLNRVEKLTRLCNDISLIRWNMDKHYLKDLENRGIPVVDSLMIEKESTLDLRSLLEESGWTEGVIKPCVSGAARHTYRVNRESAAEIEKFIRPLLSGESFILQPFLPEIMTTGEDTLMVIGGEVTHAVRKVAKEGDFRVQDDHGGTVHEYKPLQEQVQLAVKAMDACNPEPVYGRVDMVRNLEGEWVVMELELIEPELWMRTHPEAAEVFAEALSKFMEGAPQSR</sequence>
<dbReference type="Gene3D" id="3.30.1490.20">
    <property type="entry name" value="ATP-grasp fold, A domain"/>
    <property type="match status" value="1"/>
</dbReference>
<dbReference type="Pfam" id="PF08443">
    <property type="entry name" value="RimK"/>
    <property type="match status" value="1"/>
</dbReference>
<evidence type="ECO:0000259" key="1">
    <source>
        <dbReference type="Pfam" id="PF08443"/>
    </source>
</evidence>
<organism evidence="2 3">
    <name type="scientific">Rhodohalobacter mucosus</name>
    <dbReference type="NCBI Taxonomy" id="2079485"/>
    <lineage>
        <taxon>Bacteria</taxon>
        <taxon>Pseudomonadati</taxon>
        <taxon>Balneolota</taxon>
        <taxon>Balneolia</taxon>
        <taxon>Balneolales</taxon>
        <taxon>Balneolaceae</taxon>
        <taxon>Rhodohalobacter</taxon>
    </lineage>
</organism>
<accession>A0A316TVG3</accession>
<dbReference type="Proteomes" id="UP000245533">
    <property type="component" value="Unassembled WGS sequence"/>
</dbReference>
<feature type="domain" description="ATP-grasp fold RimK-type" evidence="1">
    <location>
        <begin position="182"/>
        <end position="275"/>
    </location>
</feature>
<dbReference type="GO" id="GO:0005524">
    <property type="term" value="F:ATP binding"/>
    <property type="evidence" value="ECO:0007669"/>
    <property type="project" value="InterPro"/>
</dbReference>